<proteinExistence type="predicted"/>
<dbReference type="EMBL" id="CP011125">
    <property type="protein sequence ID" value="AKF11360.1"/>
    <property type="molecule type" value="Genomic_DNA"/>
</dbReference>
<organism evidence="3 4">
    <name type="scientific">Sandaracinus amylolyticus</name>
    <dbReference type="NCBI Taxonomy" id="927083"/>
    <lineage>
        <taxon>Bacteria</taxon>
        <taxon>Pseudomonadati</taxon>
        <taxon>Myxococcota</taxon>
        <taxon>Polyangia</taxon>
        <taxon>Polyangiales</taxon>
        <taxon>Sandaracinaceae</taxon>
        <taxon>Sandaracinus</taxon>
    </lineage>
</organism>
<dbReference type="Proteomes" id="UP000034883">
    <property type="component" value="Chromosome"/>
</dbReference>
<reference evidence="3 4" key="1">
    <citation type="submission" date="2015-03" db="EMBL/GenBank/DDBJ databases">
        <title>Genome assembly of Sandaracinus amylolyticus DSM 53668.</title>
        <authorList>
            <person name="Sharma G."/>
            <person name="Subramanian S."/>
        </authorList>
    </citation>
    <scope>NUCLEOTIDE SEQUENCE [LARGE SCALE GENOMIC DNA]</scope>
    <source>
        <strain evidence="3 4">DSM 53668</strain>
    </source>
</reference>
<keyword evidence="4" id="KW-1185">Reference proteome</keyword>
<protein>
    <submittedName>
        <fullName evidence="3">Uncharacterized protein</fullName>
    </submittedName>
</protein>
<dbReference type="KEGG" id="samy:DB32_008509"/>
<dbReference type="AlphaFoldDB" id="A0A0F6YMH2"/>
<evidence type="ECO:0000313" key="4">
    <source>
        <dbReference type="Proteomes" id="UP000034883"/>
    </source>
</evidence>
<name>A0A0F6YMH2_9BACT</name>
<evidence type="ECO:0000313" key="3">
    <source>
        <dbReference type="EMBL" id="AKF11360.1"/>
    </source>
</evidence>
<feature type="signal peptide" evidence="2">
    <location>
        <begin position="1"/>
        <end position="33"/>
    </location>
</feature>
<feature type="region of interest" description="Disordered" evidence="1">
    <location>
        <begin position="32"/>
        <end position="70"/>
    </location>
</feature>
<accession>A0A0F6YMH2</accession>
<sequence length="154" mass="16324">MIPLARDTCRYHRAMRRSLGWLVLLVACGGSPATDPSSSTEPAAGSETEEVTPTEPAPSECPATFDAPGPSCEGERVLQCTYPEGECYCGRPPLCQGVQPPPMPPEWVCVPNRPPCPEAGTPCEGNAECAPWCCGVGVVCVDGTWQSHHFPCPP</sequence>
<dbReference type="PROSITE" id="PS51257">
    <property type="entry name" value="PROKAR_LIPOPROTEIN"/>
    <property type="match status" value="1"/>
</dbReference>
<evidence type="ECO:0000256" key="2">
    <source>
        <dbReference type="SAM" id="SignalP"/>
    </source>
</evidence>
<gene>
    <name evidence="3" type="ORF">DB32_008509</name>
</gene>
<evidence type="ECO:0000256" key="1">
    <source>
        <dbReference type="SAM" id="MobiDB-lite"/>
    </source>
</evidence>
<feature type="chain" id="PRO_5002513038" evidence="2">
    <location>
        <begin position="34"/>
        <end position="154"/>
    </location>
</feature>
<keyword evidence="2" id="KW-0732">Signal</keyword>
<dbReference type="STRING" id="927083.DB32_008509"/>